<dbReference type="InterPro" id="IPR023198">
    <property type="entry name" value="PGP-like_dom2"/>
</dbReference>
<dbReference type="NCBIfam" id="TIGR01549">
    <property type="entry name" value="HAD-SF-IA-v1"/>
    <property type="match status" value="1"/>
</dbReference>
<gene>
    <name evidence="1" type="ORF">GCM10009838_56780</name>
</gene>
<sequence>MTSSAKAGTAALLDLDGTLVDTNYQHAIAWYRAFRDHGVVLPVWRLHRHIGMGGGQLVAAVAGERVEHGLGDDVRDAHSRHFRDLLDEAELMPDARRLIEVLHERGDAVVLASSASEENLKHFRSMLDADDLLAGATSSADVEQAKPEPDIICAALEKVPDAERSVLIGDSTWDCIAARRAGVASVALLTGGFSEQELRDAGAAAVFESIAALLEQLDRTPLG</sequence>
<evidence type="ECO:0000313" key="2">
    <source>
        <dbReference type="Proteomes" id="UP001499854"/>
    </source>
</evidence>
<accession>A0ABN2SHZ8</accession>
<name>A0ABN2SHZ8_9ACTN</name>
<dbReference type="InterPro" id="IPR023214">
    <property type="entry name" value="HAD_sf"/>
</dbReference>
<dbReference type="Gene3D" id="3.40.50.1000">
    <property type="entry name" value="HAD superfamily/HAD-like"/>
    <property type="match status" value="1"/>
</dbReference>
<protein>
    <submittedName>
        <fullName evidence="1">HAD family hydrolase</fullName>
    </submittedName>
</protein>
<dbReference type="SUPFAM" id="SSF56784">
    <property type="entry name" value="HAD-like"/>
    <property type="match status" value="1"/>
</dbReference>
<dbReference type="PANTHER" id="PTHR43434:SF16">
    <property type="entry name" value="BLL8046 PROTEIN"/>
    <property type="match status" value="1"/>
</dbReference>
<reference evidence="1 2" key="1">
    <citation type="journal article" date="2019" name="Int. J. Syst. Evol. Microbiol.">
        <title>The Global Catalogue of Microorganisms (GCM) 10K type strain sequencing project: providing services to taxonomists for standard genome sequencing and annotation.</title>
        <authorList>
            <consortium name="The Broad Institute Genomics Platform"/>
            <consortium name="The Broad Institute Genome Sequencing Center for Infectious Disease"/>
            <person name="Wu L."/>
            <person name="Ma J."/>
        </authorList>
    </citation>
    <scope>NUCLEOTIDE SEQUENCE [LARGE SCALE GENOMIC DNA]</scope>
    <source>
        <strain evidence="1 2">JCM 16013</strain>
    </source>
</reference>
<dbReference type="RefSeq" id="WP_344660192.1">
    <property type="nucleotide sequence ID" value="NZ_BAAAQM010000038.1"/>
</dbReference>
<dbReference type="SFLD" id="SFLDS00003">
    <property type="entry name" value="Haloacid_Dehalogenase"/>
    <property type="match status" value="1"/>
</dbReference>
<evidence type="ECO:0000313" key="1">
    <source>
        <dbReference type="EMBL" id="GAA1986792.1"/>
    </source>
</evidence>
<dbReference type="InterPro" id="IPR036412">
    <property type="entry name" value="HAD-like_sf"/>
</dbReference>
<comment type="caution">
    <text evidence="1">The sequence shown here is derived from an EMBL/GenBank/DDBJ whole genome shotgun (WGS) entry which is preliminary data.</text>
</comment>
<dbReference type="Proteomes" id="UP001499854">
    <property type="component" value="Unassembled WGS sequence"/>
</dbReference>
<keyword evidence="1" id="KW-0378">Hydrolase</keyword>
<organism evidence="1 2">
    <name type="scientific">Catenulispora subtropica</name>
    <dbReference type="NCBI Taxonomy" id="450798"/>
    <lineage>
        <taxon>Bacteria</taxon>
        <taxon>Bacillati</taxon>
        <taxon>Actinomycetota</taxon>
        <taxon>Actinomycetes</taxon>
        <taxon>Catenulisporales</taxon>
        <taxon>Catenulisporaceae</taxon>
        <taxon>Catenulispora</taxon>
    </lineage>
</organism>
<dbReference type="GO" id="GO:0016787">
    <property type="term" value="F:hydrolase activity"/>
    <property type="evidence" value="ECO:0007669"/>
    <property type="project" value="UniProtKB-KW"/>
</dbReference>
<dbReference type="SFLD" id="SFLDG01129">
    <property type="entry name" value="C1.5:_HAD__Beta-PGM__Phosphata"/>
    <property type="match status" value="1"/>
</dbReference>
<dbReference type="InterPro" id="IPR050155">
    <property type="entry name" value="HAD-like_hydrolase_sf"/>
</dbReference>
<dbReference type="EMBL" id="BAAAQM010000038">
    <property type="protein sequence ID" value="GAA1986792.1"/>
    <property type="molecule type" value="Genomic_DNA"/>
</dbReference>
<dbReference type="Gene3D" id="1.10.150.240">
    <property type="entry name" value="Putative phosphatase, domain 2"/>
    <property type="match status" value="1"/>
</dbReference>
<keyword evidence="2" id="KW-1185">Reference proteome</keyword>
<dbReference type="InterPro" id="IPR006439">
    <property type="entry name" value="HAD-SF_hydro_IA"/>
</dbReference>
<dbReference type="Pfam" id="PF00702">
    <property type="entry name" value="Hydrolase"/>
    <property type="match status" value="1"/>
</dbReference>
<dbReference type="PANTHER" id="PTHR43434">
    <property type="entry name" value="PHOSPHOGLYCOLATE PHOSPHATASE"/>
    <property type="match status" value="1"/>
</dbReference>
<proteinExistence type="predicted"/>